<keyword evidence="4" id="KW-0804">Transcription</keyword>
<dbReference type="Gene3D" id="1.10.1660.10">
    <property type="match status" value="1"/>
</dbReference>
<dbReference type="KEGG" id="dmt:DESME_02555"/>
<dbReference type="AlphaFoldDB" id="W0E5M8"/>
<organism evidence="7 8">
    <name type="scientific">Desulfitobacterium metallireducens DSM 15288</name>
    <dbReference type="NCBI Taxonomy" id="871968"/>
    <lineage>
        <taxon>Bacteria</taxon>
        <taxon>Bacillati</taxon>
        <taxon>Bacillota</taxon>
        <taxon>Clostridia</taxon>
        <taxon>Eubacteriales</taxon>
        <taxon>Desulfitobacteriaceae</taxon>
        <taxon>Desulfitobacterium</taxon>
    </lineage>
</organism>
<dbReference type="Proteomes" id="UP000010847">
    <property type="component" value="Chromosome"/>
</dbReference>
<evidence type="ECO:0000256" key="3">
    <source>
        <dbReference type="ARBA" id="ARBA00023125"/>
    </source>
</evidence>
<gene>
    <name evidence="7" type="ORF">DESME_02555</name>
</gene>
<dbReference type="eggNOG" id="COG0789">
    <property type="taxonomic scope" value="Bacteria"/>
</dbReference>
<feature type="domain" description="HTH merR-type" evidence="6">
    <location>
        <begin position="4"/>
        <end position="73"/>
    </location>
</feature>
<evidence type="ECO:0000259" key="6">
    <source>
        <dbReference type="PROSITE" id="PS50937"/>
    </source>
</evidence>
<accession>W0E5M8</accession>
<dbReference type="EMBL" id="CP007032">
    <property type="protein sequence ID" value="AHF06062.1"/>
    <property type="molecule type" value="Genomic_DNA"/>
</dbReference>
<dbReference type="GO" id="GO:0003700">
    <property type="term" value="F:DNA-binding transcription factor activity"/>
    <property type="evidence" value="ECO:0007669"/>
    <property type="project" value="InterPro"/>
</dbReference>
<dbReference type="GO" id="GO:0003677">
    <property type="term" value="F:DNA binding"/>
    <property type="evidence" value="ECO:0007669"/>
    <property type="project" value="UniProtKB-KW"/>
</dbReference>
<evidence type="ECO:0000256" key="4">
    <source>
        <dbReference type="ARBA" id="ARBA00023163"/>
    </source>
</evidence>
<keyword evidence="3" id="KW-0238">DNA-binding</keyword>
<dbReference type="CDD" id="cd00592">
    <property type="entry name" value="HTH_MerR-like"/>
    <property type="match status" value="1"/>
</dbReference>
<sequence length="278" mass="32066">MENRIRISDFAKLTGSTLKTIMYYHKIGLLQEPERSSGGYRLYGPAELTRMQSIKRLKSLGLDLKRIKEILGKMHNLKTMREVLQSLRTELLNEITTLEERVAKIEKLLDEDAEDAVFLDENTFESPSFQRVKEILGHEQIDKYIQTSPEIYAQQQKLFGILDDFQWGQDHRETFLSLAEYFKDHPEKYQMALDSAKRLTKLDQLSADDPEVEALAKDSAEIMKSIPLFEGVNPSLSKAMENLYDGMVAGVLSPARMKHKRLVEQYLKERSGFDGKKD</sequence>
<keyword evidence="2" id="KW-0805">Transcription regulation</keyword>
<dbReference type="PRINTS" id="PR00040">
    <property type="entry name" value="HTHMERR"/>
</dbReference>
<dbReference type="PROSITE" id="PS50937">
    <property type="entry name" value="HTH_MERR_2"/>
    <property type="match status" value="1"/>
</dbReference>
<protein>
    <submittedName>
        <fullName evidence="7">MerR family transcriptional regulator</fullName>
    </submittedName>
</protein>
<feature type="coiled-coil region" evidence="5">
    <location>
        <begin position="81"/>
        <end position="115"/>
    </location>
</feature>
<evidence type="ECO:0000256" key="2">
    <source>
        <dbReference type="ARBA" id="ARBA00023015"/>
    </source>
</evidence>
<dbReference type="RefSeq" id="WP_006717315.1">
    <property type="nucleotide sequence ID" value="NZ_CP007032.1"/>
</dbReference>
<reference evidence="7 8" key="1">
    <citation type="submission" date="2013-12" db="EMBL/GenBank/DDBJ databases">
        <authorList>
            <consortium name="DOE Joint Genome Institute"/>
            <person name="Smidt H."/>
            <person name="Huntemann M."/>
            <person name="Han J."/>
            <person name="Chen A."/>
            <person name="Kyrpides N."/>
            <person name="Mavromatis K."/>
            <person name="Markowitz V."/>
            <person name="Palaniappan K."/>
            <person name="Ivanova N."/>
            <person name="Schaumberg A."/>
            <person name="Pati A."/>
            <person name="Liolios K."/>
            <person name="Nordberg H.P."/>
            <person name="Cantor M.N."/>
            <person name="Hua S.X."/>
            <person name="Woyke T."/>
        </authorList>
    </citation>
    <scope>NUCLEOTIDE SEQUENCE [LARGE SCALE GENOMIC DNA]</scope>
    <source>
        <strain evidence="8">DSM 15288</strain>
    </source>
</reference>
<evidence type="ECO:0000313" key="7">
    <source>
        <dbReference type="EMBL" id="AHF06062.1"/>
    </source>
</evidence>
<dbReference type="STRING" id="871968.DESME_02555"/>
<dbReference type="Pfam" id="PF13411">
    <property type="entry name" value="MerR_1"/>
    <property type="match status" value="1"/>
</dbReference>
<name>W0E5M8_9FIRM</name>
<dbReference type="InterPro" id="IPR000551">
    <property type="entry name" value="MerR-type_HTH_dom"/>
</dbReference>
<dbReference type="SUPFAM" id="SSF46955">
    <property type="entry name" value="Putative DNA-binding domain"/>
    <property type="match status" value="1"/>
</dbReference>
<dbReference type="InterPro" id="IPR047057">
    <property type="entry name" value="MerR_fam"/>
</dbReference>
<dbReference type="HOGENOM" id="CLU_079903_1_0_9"/>
<keyword evidence="8" id="KW-1185">Reference proteome</keyword>
<proteinExistence type="predicted"/>
<dbReference type="SMART" id="SM00422">
    <property type="entry name" value="HTH_MERR"/>
    <property type="match status" value="1"/>
</dbReference>
<keyword evidence="1" id="KW-0678">Repressor</keyword>
<dbReference type="OrthoDB" id="1894615at2"/>
<dbReference type="PANTHER" id="PTHR30204">
    <property type="entry name" value="REDOX-CYCLING DRUG-SENSING TRANSCRIPTIONAL ACTIVATOR SOXR"/>
    <property type="match status" value="1"/>
</dbReference>
<dbReference type="InterPro" id="IPR009061">
    <property type="entry name" value="DNA-bd_dom_put_sf"/>
</dbReference>
<evidence type="ECO:0000256" key="5">
    <source>
        <dbReference type="SAM" id="Coils"/>
    </source>
</evidence>
<evidence type="ECO:0000256" key="1">
    <source>
        <dbReference type="ARBA" id="ARBA00022491"/>
    </source>
</evidence>
<evidence type="ECO:0000313" key="8">
    <source>
        <dbReference type="Proteomes" id="UP000010847"/>
    </source>
</evidence>
<keyword evidence="5" id="KW-0175">Coiled coil</keyword>
<dbReference type="PANTHER" id="PTHR30204:SF69">
    <property type="entry name" value="MERR-FAMILY TRANSCRIPTIONAL REGULATOR"/>
    <property type="match status" value="1"/>
</dbReference>